<dbReference type="Proteomes" id="UP001558713">
    <property type="component" value="Unassembled WGS sequence"/>
</dbReference>
<evidence type="ECO:0000256" key="1">
    <source>
        <dbReference type="SAM" id="MobiDB-lite"/>
    </source>
</evidence>
<feature type="compositionally biased region" description="Basic and acidic residues" evidence="1">
    <location>
        <begin position="26"/>
        <end position="36"/>
    </location>
</feature>
<feature type="region of interest" description="Disordered" evidence="1">
    <location>
        <begin position="26"/>
        <end position="87"/>
    </location>
</feature>
<comment type="caution">
    <text evidence="2">The sequence shown here is derived from an EMBL/GenBank/DDBJ whole genome shotgun (WGS) entry which is preliminary data.</text>
</comment>
<name>A0ABD0ZT52_CARAN</name>
<evidence type="ECO:0000313" key="3">
    <source>
        <dbReference type="Proteomes" id="UP001558713"/>
    </source>
</evidence>
<organism evidence="2 3">
    <name type="scientific">Cardamine amara subsp. amara</name>
    <dbReference type="NCBI Taxonomy" id="228776"/>
    <lineage>
        <taxon>Eukaryota</taxon>
        <taxon>Viridiplantae</taxon>
        <taxon>Streptophyta</taxon>
        <taxon>Embryophyta</taxon>
        <taxon>Tracheophyta</taxon>
        <taxon>Spermatophyta</taxon>
        <taxon>Magnoliopsida</taxon>
        <taxon>eudicotyledons</taxon>
        <taxon>Gunneridae</taxon>
        <taxon>Pentapetalae</taxon>
        <taxon>rosids</taxon>
        <taxon>malvids</taxon>
        <taxon>Brassicales</taxon>
        <taxon>Brassicaceae</taxon>
        <taxon>Cardamineae</taxon>
        <taxon>Cardamine</taxon>
    </lineage>
</organism>
<dbReference type="AlphaFoldDB" id="A0ABD0ZT52"/>
<reference evidence="2 3" key="1">
    <citation type="submission" date="2024-04" db="EMBL/GenBank/DDBJ databases">
        <title>Genome assembly C_amara_ONT_v2.</title>
        <authorList>
            <person name="Yant L."/>
            <person name="Moore C."/>
            <person name="Slenker M."/>
        </authorList>
    </citation>
    <scope>NUCLEOTIDE SEQUENCE [LARGE SCALE GENOMIC DNA]</scope>
    <source>
        <tissue evidence="2">Leaf</tissue>
    </source>
</reference>
<sequence length="87" mass="9724">MGNCIRHESEMHWAGEDWDEFISEDDHTSKTSREAKTAVSCPSQINRGNEEANHQRLWRPVLQSIPEPDSPLPDCSTDSIALSDSGS</sequence>
<evidence type="ECO:0000313" key="2">
    <source>
        <dbReference type="EMBL" id="KAL1197742.1"/>
    </source>
</evidence>
<gene>
    <name evidence="2" type="ORF">V5N11_012395</name>
</gene>
<feature type="compositionally biased region" description="Polar residues" evidence="1">
    <location>
        <begin position="76"/>
        <end position="87"/>
    </location>
</feature>
<dbReference type="EMBL" id="JBANAX010000686">
    <property type="protein sequence ID" value="KAL1197742.1"/>
    <property type="molecule type" value="Genomic_DNA"/>
</dbReference>
<accession>A0ABD0ZT52</accession>
<protein>
    <submittedName>
        <fullName evidence="2">Uncharacterized protein</fullName>
    </submittedName>
</protein>
<proteinExistence type="predicted"/>
<keyword evidence="3" id="KW-1185">Reference proteome</keyword>